<accession>A0A6G1GDS4</accession>
<dbReference type="EMBL" id="ML975150">
    <property type="protein sequence ID" value="KAF1816265.1"/>
    <property type="molecule type" value="Genomic_DNA"/>
</dbReference>
<dbReference type="OrthoDB" id="674604at2759"/>
<evidence type="ECO:0008006" key="6">
    <source>
        <dbReference type="Google" id="ProtNLM"/>
    </source>
</evidence>
<sequence length="277" mass="31675">MRLVNVQTLEFEDFIGEVGIDIPLYAFLSHTWGEEEVSFADHISEQSWSKIVYEKIRGCCRIAKSEGFQYVWIDTCCIDKSSSAELSEAINSIFKWYSDAAVCYVYISDVDSSEDPTALKSSFSLSRWFTRGVFLGSDWVEIGTKKSLCAAVSRITHIGRKMLEEGRWATSSIAEKMSWASGRRTTRLEDQAYSLLGLFNVSMPLLYGEGSKAFLRLQQEIVKKSDDQSIFAWSYSKDKYLHLQTSGLMALSPDHYPFEVVNRMVRVRLRLVDRSKH</sequence>
<dbReference type="RefSeq" id="XP_033537896.1">
    <property type="nucleotide sequence ID" value="XM_033682180.1"/>
</dbReference>
<proteinExistence type="predicted"/>
<dbReference type="PANTHER" id="PTHR10622:SF10">
    <property type="entry name" value="HET DOMAIN-CONTAINING PROTEIN"/>
    <property type="match status" value="1"/>
</dbReference>
<evidence type="ECO:0000313" key="3">
    <source>
        <dbReference type="EMBL" id="KAF1816265.1"/>
    </source>
</evidence>
<dbReference type="InterPro" id="IPR058525">
    <property type="entry name" value="DUF8212"/>
</dbReference>
<name>A0A6G1GDS4_9PEZI</name>
<evidence type="ECO:0000259" key="1">
    <source>
        <dbReference type="Pfam" id="PF06985"/>
    </source>
</evidence>
<gene>
    <name evidence="3 5" type="ORF">P152DRAFT_492373</name>
</gene>
<dbReference type="InterPro" id="IPR010730">
    <property type="entry name" value="HET"/>
</dbReference>
<dbReference type="GeneID" id="54422750"/>
<protein>
    <recommendedName>
        <fullName evidence="6">HET-domain-containing protein</fullName>
    </recommendedName>
</protein>
<reference evidence="3 5" key="1">
    <citation type="submission" date="2020-01" db="EMBL/GenBank/DDBJ databases">
        <authorList>
            <consortium name="DOE Joint Genome Institute"/>
            <person name="Haridas S."/>
            <person name="Albert R."/>
            <person name="Binder M."/>
            <person name="Bloem J."/>
            <person name="Labutti K."/>
            <person name="Salamov A."/>
            <person name="Andreopoulos B."/>
            <person name="Baker S.E."/>
            <person name="Barry K."/>
            <person name="Bills G."/>
            <person name="Bluhm B.H."/>
            <person name="Cannon C."/>
            <person name="Castanera R."/>
            <person name="Culley D.E."/>
            <person name="Daum C."/>
            <person name="Ezra D."/>
            <person name="Gonzalez J.B."/>
            <person name="Henrissat B."/>
            <person name="Kuo A."/>
            <person name="Liang C."/>
            <person name="Lipzen A."/>
            <person name="Lutzoni F."/>
            <person name="Magnuson J."/>
            <person name="Mondo S."/>
            <person name="Nolan M."/>
            <person name="Ohm R."/>
            <person name="Pangilinan J."/>
            <person name="Park H.-J."/>
            <person name="Ramirez L."/>
            <person name="Alfaro M."/>
            <person name="Sun H."/>
            <person name="Tritt A."/>
            <person name="Yoshinaga Y."/>
            <person name="Zwiers L.-H."/>
            <person name="Turgeon B.G."/>
            <person name="Goodwin S.B."/>
            <person name="Spatafora J.W."/>
            <person name="Crous P.W."/>
            <person name="Grigoriev I.V."/>
        </authorList>
    </citation>
    <scope>NUCLEOTIDE SEQUENCE</scope>
    <source>
        <strain evidence="3 5">CBS 781.70</strain>
    </source>
</reference>
<dbReference type="Proteomes" id="UP000504638">
    <property type="component" value="Unplaced"/>
</dbReference>
<evidence type="ECO:0000259" key="2">
    <source>
        <dbReference type="Pfam" id="PF26640"/>
    </source>
</evidence>
<feature type="domain" description="DUF8212" evidence="2">
    <location>
        <begin position="212"/>
        <end position="239"/>
    </location>
</feature>
<dbReference type="PANTHER" id="PTHR10622">
    <property type="entry name" value="HET DOMAIN-CONTAINING PROTEIN"/>
    <property type="match status" value="1"/>
</dbReference>
<reference evidence="5" key="2">
    <citation type="submission" date="2020-04" db="EMBL/GenBank/DDBJ databases">
        <authorList>
            <consortium name="NCBI Genome Project"/>
        </authorList>
    </citation>
    <scope>NUCLEOTIDE SEQUENCE</scope>
    <source>
        <strain evidence="5">CBS 781.70</strain>
    </source>
</reference>
<dbReference type="Pfam" id="PF26640">
    <property type="entry name" value="DUF8212"/>
    <property type="match status" value="1"/>
</dbReference>
<dbReference type="Pfam" id="PF06985">
    <property type="entry name" value="HET"/>
    <property type="match status" value="1"/>
</dbReference>
<feature type="domain" description="Heterokaryon incompatibility" evidence="1">
    <location>
        <begin position="25"/>
        <end position="120"/>
    </location>
</feature>
<dbReference type="AlphaFoldDB" id="A0A6G1GDS4"/>
<evidence type="ECO:0000313" key="5">
    <source>
        <dbReference type="RefSeq" id="XP_033537896.1"/>
    </source>
</evidence>
<keyword evidence="4" id="KW-1185">Reference proteome</keyword>
<evidence type="ECO:0000313" key="4">
    <source>
        <dbReference type="Proteomes" id="UP000504638"/>
    </source>
</evidence>
<organism evidence="3">
    <name type="scientific">Eremomyces bilateralis CBS 781.70</name>
    <dbReference type="NCBI Taxonomy" id="1392243"/>
    <lineage>
        <taxon>Eukaryota</taxon>
        <taxon>Fungi</taxon>
        <taxon>Dikarya</taxon>
        <taxon>Ascomycota</taxon>
        <taxon>Pezizomycotina</taxon>
        <taxon>Dothideomycetes</taxon>
        <taxon>Dothideomycetes incertae sedis</taxon>
        <taxon>Eremomycetales</taxon>
        <taxon>Eremomycetaceae</taxon>
        <taxon>Eremomyces</taxon>
    </lineage>
</organism>
<reference evidence="5" key="3">
    <citation type="submission" date="2025-04" db="UniProtKB">
        <authorList>
            <consortium name="RefSeq"/>
        </authorList>
    </citation>
    <scope>IDENTIFICATION</scope>
    <source>
        <strain evidence="5">CBS 781.70</strain>
    </source>
</reference>